<evidence type="ECO:0000256" key="2">
    <source>
        <dbReference type="ARBA" id="ARBA00022598"/>
    </source>
</evidence>
<feature type="binding site" evidence="8">
    <location>
        <position position="89"/>
    </location>
    <ligand>
        <name>Mg(2+)</name>
        <dbReference type="ChEBI" id="CHEBI:18420"/>
        <label>1</label>
    </ligand>
</feature>
<organism evidence="12 13">
    <name type="scientific">Taibaiella chishuiensis</name>
    <dbReference type="NCBI Taxonomy" id="1434707"/>
    <lineage>
        <taxon>Bacteria</taxon>
        <taxon>Pseudomonadati</taxon>
        <taxon>Bacteroidota</taxon>
        <taxon>Chitinophagia</taxon>
        <taxon>Chitinophagales</taxon>
        <taxon>Chitinophagaceae</taxon>
        <taxon>Taibaiella</taxon>
    </lineage>
</organism>
<dbReference type="Pfam" id="PF02769">
    <property type="entry name" value="AIRS_C"/>
    <property type="match status" value="2"/>
</dbReference>
<sequence length="732" mass="79135">MEATLEQAKQLGLQEAEFEAIKEVLGRTPNFNETAMYSVMWSEHCSYKNSIKYLKKLPRDGSRLLVKAGEENAGLVDIGDGLAIVFKIESHNHPSAIEPFQGAATGVGGIHRDIFTMGARPIAALNSLRFGDLKNAKTQHLLKGIVKGIGHYGNCFGVPTVAGEVYFENCYQTNPLVNAMSVGVVKVGQTFSATSYGEGNPVFIVGAATGKDGIGGASFASADITAESAEQLPAVQVGDPFEEKKLLEACMELVGKDLVIGMQDMGAAGISCSTSEMSAKGEHGMNINLDKVPTRQENMKSWEMLLSESQERMLIVVQKGKEAEMQAIFDKWDIHCEQIGEVTKEPRLKYYLNGELQADVPGESLVLGGGAPVYEREYKEPAYFAQVNAFDPNSIAEATDLKAVAQQIIQLPNIASKRWIYEQYDSMVGTANASTNAPSDAAIVRMHGTDKALAVTVDCNSRYVYLNPYVGGMIAVSEAARNIVCSGGQPVAITNCLNFGNPYNPEVYYQFVHALQGMGDACLQFDTPVTGGNVSFYNQSEDGPVYPTPTIGMVGVLDNISDAMTLDFKQEGDSIYLIGQSRNDINGSEYLFKLHDVKHSPAPHFDLKEEAALQQTVASLIKSKLVASAHDVMEGGLFTTLLESSLQQGLGFSIDLHSGIRKDAFLFGEAQSRVVVSVSQDQVAAFEAALGSHPFEKLGTVSGNSIVIAGENWGTVNDWKDLYDTAIEKELK</sequence>
<dbReference type="Pfam" id="PF00586">
    <property type="entry name" value="AIRS"/>
    <property type="match status" value="2"/>
</dbReference>
<feature type="binding site" evidence="8">
    <location>
        <position position="47"/>
    </location>
    <ligand>
        <name>ATP</name>
        <dbReference type="ChEBI" id="CHEBI:30616"/>
    </ligand>
</feature>
<keyword evidence="2 8" id="KW-0436">Ligase</keyword>
<dbReference type="Gene3D" id="3.90.650.10">
    <property type="entry name" value="PurM-like C-terminal domain"/>
    <property type="match status" value="2"/>
</dbReference>
<evidence type="ECO:0000256" key="8">
    <source>
        <dbReference type="HAMAP-Rule" id="MF_00420"/>
    </source>
</evidence>
<keyword evidence="7 8" id="KW-0460">Magnesium</keyword>
<dbReference type="SUPFAM" id="SSF56042">
    <property type="entry name" value="PurM C-terminal domain-like"/>
    <property type="match status" value="2"/>
</dbReference>
<comment type="caution">
    <text evidence="8">Lacks conserved residue(s) required for the propagation of feature annotation.</text>
</comment>
<dbReference type="UniPathway" id="UPA00074">
    <property type="reaction ID" value="UER00128"/>
</dbReference>
<dbReference type="AlphaFoldDB" id="A0A2P8CWF6"/>
<feature type="active site" evidence="8">
    <location>
        <position position="44"/>
    </location>
</feature>
<feature type="binding site" evidence="8">
    <location>
        <begin position="308"/>
        <end position="310"/>
    </location>
    <ligand>
        <name>substrate</name>
    </ligand>
</feature>
<feature type="binding site" evidence="8">
    <location>
        <position position="113"/>
    </location>
    <ligand>
        <name>Mg(2+)</name>
        <dbReference type="ChEBI" id="CHEBI:18420"/>
        <label>2</label>
    </ligand>
</feature>
<feature type="binding site" evidence="8">
    <location>
        <position position="112"/>
    </location>
    <ligand>
        <name>substrate</name>
    </ligand>
</feature>
<feature type="domain" description="Phosphoribosylformylglycinamidine synthase linker" evidence="11">
    <location>
        <begin position="6"/>
        <end position="48"/>
    </location>
</feature>
<evidence type="ECO:0000259" key="10">
    <source>
        <dbReference type="Pfam" id="PF02769"/>
    </source>
</evidence>
<dbReference type="SUPFAM" id="SSF55326">
    <property type="entry name" value="PurM N-terminal domain-like"/>
    <property type="match status" value="2"/>
</dbReference>
<name>A0A2P8CWF6_9BACT</name>
<dbReference type="InterPro" id="IPR010074">
    <property type="entry name" value="PRibForGlyAmidine_synth_PurL"/>
</dbReference>
<feature type="domain" description="PurM-like C-terminal" evidence="10">
    <location>
        <begin position="198"/>
        <end position="351"/>
    </location>
</feature>
<dbReference type="OrthoDB" id="9804441at2"/>
<comment type="pathway">
    <text evidence="8">Purine metabolism; IMP biosynthesis via de novo pathway; 5-amino-1-(5-phospho-D-ribosyl)imidazole from N(2)-formyl-N(1)-(5-phospho-D-ribosyl)glycinamide: step 1/2.</text>
</comment>
<evidence type="ECO:0000256" key="3">
    <source>
        <dbReference type="ARBA" id="ARBA00022723"/>
    </source>
</evidence>
<feature type="domain" description="PurM-like N-terminal" evidence="9">
    <location>
        <begin position="71"/>
        <end position="185"/>
    </location>
</feature>
<evidence type="ECO:0000259" key="11">
    <source>
        <dbReference type="Pfam" id="PF18072"/>
    </source>
</evidence>
<keyword evidence="3 8" id="KW-0479">Metal-binding</keyword>
<feature type="binding site" evidence="8">
    <location>
        <position position="533"/>
    </location>
    <ligand>
        <name>Mg(2+)</name>
        <dbReference type="ChEBI" id="CHEBI:18420"/>
        <label>1</label>
    </ligand>
</feature>
<dbReference type="PANTHER" id="PTHR43555:SF1">
    <property type="entry name" value="PHOSPHORIBOSYLFORMYLGLYCINAMIDINE SYNTHASE SUBUNIT PURL"/>
    <property type="match status" value="1"/>
</dbReference>
<dbReference type="EMBL" id="PYGD01000012">
    <property type="protein sequence ID" value="PSK89308.1"/>
    <property type="molecule type" value="Genomic_DNA"/>
</dbReference>
<evidence type="ECO:0000259" key="9">
    <source>
        <dbReference type="Pfam" id="PF00586"/>
    </source>
</evidence>
<dbReference type="Pfam" id="PF18072">
    <property type="entry name" value="FGAR-AT_linker"/>
    <property type="match status" value="1"/>
</dbReference>
<comment type="subunit">
    <text evidence="8">Monomer. Part of the FGAM synthase complex composed of 1 PurL, 1 PurQ and 2 PurS subunits.</text>
</comment>
<dbReference type="FunFam" id="3.30.1330.10:FF:000004">
    <property type="entry name" value="Phosphoribosylformylglycinamidine synthase subunit PurL"/>
    <property type="match status" value="1"/>
</dbReference>
<feature type="domain" description="PurM-like N-terminal" evidence="9">
    <location>
        <begin position="439"/>
        <end position="556"/>
    </location>
</feature>
<feature type="binding site" evidence="8">
    <location>
        <position position="535"/>
    </location>
    <ligand>
        <name>substrate</name>
    </ligand>
</feature>
<evidence type="ECO:0000313" key="12">
    <source>
        <dbReference type="EMBL" id="PSK89308.1"/>
    </source>
</evidence>
<feature type="binding site" evidence="8">
    <location>
        <position position="87"/>
    </location>
    <ligand>
        <name>ATP</name>
        <dbReference type="ChEBI" id="CHEBI:30616"/>
    </ligand>
</feature>
<keyword evidence="13" id="KW-1185">Reference proteome</keyword>
<comment type="caution">
    <text evidence="12">The sequence shown here is derived from an EMBL/GenBank/DDBJ whole genome shotgun (WGS) entry which is preliminary data.</text>
</comment>
<dbReference type="HAMAP" id="MF_00420">
    <property type="entry name" value="PurL_2"/>
    <property type="match status" value="1"/>
</dbReference>
<reference evidence="12 13" key="1">
    <citation type="submission" date="2018-03" db="EMBL/GenBank/DDBJ databases">
        <title>Genomic Encyclopedia of Type Strains, Phase III (KMG-III): the genomes of soil and plant-associated and newly described type strains.</title>
        <authorList>
            <person name="Whitman W."/>
        </authorList>
    </citation>
    <scope>NUCLEOTIDE SEQUENCE [LARGE SCALE GENOMIC DNA]</scope>
    <source>
        <strain evidence="12 13">CGMCC 1.12700</strain>
    </source>
</reference>
<dbReference type="RefSeq" id="WP_106524959.1">
    <property type="nucleotide sequence ID" value="NZ_PYGD01000012.1"/>
</dbReference>
<dbReference type="InterPro" id="IPR036676">
    <property type="entry name" value="PurM-like_C_sf"/>
</dbReference>
<evidence type="ECO:0000256" key="5">
    <source>
        <dbReference type="ARBA" id="ARBA00022755"/>
    </source>
</evidence>
<proteinExistence type="inferred from homology"/>
<keyword evidence="6 8" id="KW-0067">ATP-binding</keyword>
<comment type="subcellular location">
    <subcellularLocation>
        <location evidence="8">Cytoplasm</location>
    </subcellularLocation>
</comment>
<dbReference type="GO" id="GO:0005524">
    <property type="term" value="F:ATP binding"/>
    <property type="evidence" value="ECO:0007669"/>
    <property type="project" value="UniProtKB-UniRule"/>
</dbReference>
<accession>A0A2P8CWF6</accession>
<dbReference type="PANTHER" id="PTHR43555">
    <property type="entry name" value="PHOSPHORIBOSYLFORMYLGLYCINAMIDINE SYNTHASE SUBUNIT PURL"/>
    <property type="match status" value="1"/>
</dbReference>
<feature type="active site" description="Proton acceptor" evidence="8">
    <location>
        <position position="91"/>
    </location>
</feature>
<dbReference type="InterPro" id="IPR036921">
    <property type="entry name" value="PurM-like_N_sf"/>
</dbReference>
<dbReference type="InterPro" id="IPR041609">
    <property type="entry name" value="PurL_linker"/>
</dbReference>
<comment type="similarity">
    <text evidence="8">Belongs to the FGAMS family.</text>
</comment>
<gene>
    <name evidence="8" type="primary">purL</name>
    <name evidence="12" type="ORF">B0I18_112109</name>
</gene>
<evidence type="ECO:0000256" key="1">
    <source>
        <dbReference type="ARBA" id="ARBA00022490"/>
    </source>
</evidence>
<keyword evidence="5 8" id="KW-0658">Purine biosynthesis</keyword>
<dbReference type="CDD" id="cd02204">
    <property type="entry name" value="PurL_repeat2"/>
    <property type="match status" value="1"/>
</dbReference>
<keyword evidence="4 8" id="KW-0547">Nucleotide-binding</keyword>
<feature type="binding site" evidence="8">
    <location>
        <position position="495"/>
    </location>
    <ligand>
        <name>ATP</name>
        <dbReference type="ChEBI" id="CHEBI:30616"/>
    </ligand>
</feature>
<dbReference type="NCBIfam" id="NF002290">
    <property type="entry name" value="PRK01213.1"/>
    <property type="match status" value="1"/>
</dbReference>
<comment type="catalytic activity">
    <reaction evidence="8">
        <text>N(2)-formyl-N(1)-(5-phospho-beta-D-ribosyl)glycinamide + L-glutamine + ATP + H2O = 2-formamido-N(1)-(5-O-phospho-beta-D-ribosyl)acetamidine + L-glutamate + ADP + phosphate + H(+)</text>
        <dbReference type="Rhea" id="RHEA:17129"/>
        <dbReference type="ChEBI" id="CHEBI:15377"/>
        <dbReference type="ChEBI" id="CHEBI:15378"/>
        <dbReference type="ChEBI" id="CHEBI:29985"/>
        <dbReference type="ChEBI" id="CHEBI:30616"/>
        <dbReference type="ChEBI" id="CHEBI:43474"/>
        <dbReference type="ChEBI" id="CHEBI:58359"/>
        <dbReference type="ChEBI" id="CHEBI:147286"/>
        <dbReference type="ChEBI" id="CHEBI:147287"/>
        <dbReference type="ChEBI" id="CHEBI:456216"/>
        <dbReference type="EC" id="6.3.5.3"/>
    </reaction>
</comment>
<dbReference type="GO" id="GO:0006189">
    <property type="term" value="P:'de novo' IMP biosynthetic process"/>
    <property type="evidence" value="ECO:0007669"/>
    <property type="project" value="UniProtKB-UniRule"/>
</dbReference>
<evidence type="ECO:0000313" key="13">
    <source>
        <dbReference type="Proteomes" id="UP000240572"/>
    </source>
</evidence>
<evidence type="ECO:0000256" key="4">
    <source>
        <dbReference type="ARBA" id="ARBA00022741"/>
    </source>
</evidence>
<dbReference type="EC" id="6.3.5.3" evidence="8"/>
<evidence type="ECO:0000256" key="7">
    <source>
        <dbReference type="ARBA" id="ARBA00022842"/>
    </source>
</evidence>
<dbReference type="InterPro" id="IPR010918">
    <property type="entry name" value="PurM-like_C_dom"/>
</dbReference>
<dbReference type="InterPro" id="IPR016188">
    <property type="entry name" value="PurM-like_N"/>
</dbReference>
<feature type="binding site" evidence="8">
    <location>
        <position position="236"/>
    </location>
    <ligand>
        <name>substrate</name>
    </ligand>
</feature>
<dbReference type="NCBIfam" id="TIGR01736">
    <property type="entry name" value="FGAM_synth_II"/>
    <property type="match status" value="1"/>
</dbReference>
<feature type="domain" description="PurM-like C-terminal" evidence="10">
    <location>
        <begin position="570"/>
        <end position="703"/>
    </location>
</feature>
<dbReference type="Gene3D" id="3.30.1330.10">
    <property type="entry name" value="PurM-like, N-terminal domain"/>
    <property type="match status" value="2"/>
</dbReference>
<dbReference type="GO" id="GO:0005737">
    <property type="term" value="C:cytoplasm"/>
    <property type="evidence" value="ECO:0007669"/>
    <property type="project" value="UniProtKB-SubCell"/>
</dbReference>
<dbReference type="GO" id="GO:0000287">
    <property type="term" value="F:magnesium ion binding"/>
    <property type="evidence" value="ECO:0007669"/>
    <property type="project" value="UniProtKB-UniRule"/>
</dbReference>
<dbReference type="CDD" id="cd02203">
    <property type="entry name" value="PurL_repeat1"/>
    <property type="match status" value="1"/>
</dbReference>
<keyword evidence="1 8" id="KW-0963">Cytoplasm</keyword>
<feature type="binding site" evidence="8">
    <location>
        <position position="264"/>
    </location>
    <ligand>
        <name>Mg(2+)</name>
        <dbReference type="ChEBI" id="CHEBI:18420"/>
        <label>2</label>
    </ligand>
</feature>
<evidence type="ECO:0000256" key="6">
    <source>
        <dbReference type="ARBA" id="ARBA00022840"/>
    </source>
</evidence>
<dbReference type="GO" id="GO:0004642">
    <property type="term" value="F:phosphoribosylformylglycinamidine synthase activity"/>
    <property type="evidence" value="ECO:0007669"/>
    <property type="project" value="UniProtKB-UniRule"/>
</dbReference>
<protein>
    <recommendedName>
        <fullName evidence="8">Phosphoribosylformylglycinamidine synthase subunit PurL</fullName>
        <shortName evidence="8">FGAM synthase</shortName>
        <ecNumber evidence="8">6.3.5.3</ecNumber>
    </recommendedName>
    <alternativeName>
        <fullName evidence="8">Formylglycinamide ribonucleotide amidotransferase subunit II</fullName>
        <shortName evidence="8">FGAR amidotransferase II</shortName>
        <shortName evidence="8">FGAR-AT II</shortName>
    </alternativeName>
    <alternativeName>
        <fullName evidence="8">Glutamine amidotransferase PurL</fullName>
    </alternativeName>
    <alternativeName>
        <fullName evidence="8">Phosphoribosylformylglycinamidine synthase subunit II</fullName>
    </alternativeName>
</protein>
<feature type="binding site" evidence="8">
    <location>
        <position position="532"/>
    </location>
    <ligand>
        <name>ATP</name>
        <dbReference type="ChEBI" id="CHEBI:30616"/>
    </ligand>
</feature>
<feature type="binding site" evidence="8">
    <location>
        <begin position="90"/>
        <end position="93"/>
    </location>
    <ligand>
        <name>substrate</name>
    </ligand>
</feature>
<dbReference type="PIRSF" id="PIRSF001587">
    <property type="entry name" value="FGAM_synthase_II"/>
    <property type="match status" value="1"/>
</dbReference>
<comment type="function">
    <text evidence="8">Part of the phosphoribosylformylglycinamidine synthase complex involved in the purines biosynthetic pathway. Catalyzes the ATP-dependent conversion of formylglycinamide ribonucleotide (FGAR) and glutamine to yield formylglycinamidine ribonucleotide (FGAM) and glutamate. The FGAM synthase complex is composed of three subunits. PurQ produces an ammonia molecule by converting glutamine to glutamate. PurL transfers the ammonia molecule to FGAR to form FGAM in an ATP-dependent manner. PurS interacts with PurQ and PurL and is thought to assist in the transfer of the ammonia molecule from PurQ to PurL.</text>
</comment>
<dbReference type="Proteomes" id="UP000240572">
    <property type="component" value="Unassembled WGS sequence"/>
</dbReference>